<dbReference type="AlphaFoldDB" id="A0A1J1JLV0"/>
<accession>A0A1J1JLV0</accession>
<name>A0A1J1JLV0_PLAAG</name>
<reference evidence="1" key="1">
    <citation type="submission" date="2015-09" db="EMBL/GenBank/DDBJ databases">
        <authorList>
            <person name="Jackson K.R."/>
            <person name="Lunt B.L."/>
            <person name="Fisher J.N.B."/>
            <person name="Gardner A.V."/>
            <person name="Bailey M.E."/>
            <person name="Deus L.M."/>
            <person name="Earl A.S."/>
            <person name="Gibby P.D."/>
            <person name="Hartmann K.A."/>
            <person name="Liu J.E."/>
            <person name="Manci A.M."/>
            <person name="Nielsen D.A."/>
            <person name="Solomon M.B."/>
            <person name="Breakwell D.P."/>
            <person name="Burnett S.H."/>
            <person name="Grose J.H."/>
        </authorList>
    </citation>
    <scope>NUCLEOTIDE SEQUENCE</scope>
    <source>
        <strain evidence="1">7805</strain>
    </source>
</reference>
<evidence type="ECO:0000313" key="1">
    <source>
        <dbReference type="EMBL" id="CUM61959.1"/>
    </source>
</evidence>
<dbReference type="EMBL" id="LO018304">
    <property type="protein sequence ID" value="CUM61959.1"/>
    <property type="molecule type" value="Genomic_DNA"/>
</dbReference>
<proteinExistence type="predicted"/>
<organism evidence="1">
    <name type="scientific">Planktothrix agardhii</name>
    <name type="common">Oscillatoria agardhii</name>
    <dbReference type="NCBI Taxonomy" id="1160"/>
    <lineage>
        <taxon>Bacteria</taxon>
        <taxon>Bacillati</taxon>
        <taxon>Cyanobacteriota</taxon>
        <taxon>Cyanophyceae</taxon>
        <taxon>Oscillatoriophycideae</taxon>
        <taxon>Oscillatoriales</taxon>
        <taxon>Microcoleaceae</taxon>
        <taxon>Planktothrix</taxon>
    </lineage>
</organism>
<gene>
    <name evidence="1" type="ORF">PLAM_3993</name>
</gene>
<protein>
    <submittedName>
        <fullName evidence="1">Uncharacterized protein</fullName>
    </submittedName>
</protein>
<sequence>MAHNLCYTIYSQTIINSKMSTTISLTINLPQELVNASEELIKAGKIKNFDEFIATAVQNELLKNNFSEDSLSDEDPIFGLGKNPVNAGIIDASNNLDKTTINF</sequence>